<evidence type="ECO:0000256" key="2">
    <source>
        <dbReference type="ARBA" id="ARBA00022552"/>
    </source>
</evidence>
<protein>
    <recommendedName>
        <fullName evidence="6">Tetrapyrrole methylase domain-containing protein</fullName>
    </recommendedName>
</protein>
<accession>A0ABP0LW86</accession>
<dbReference type="Gene3D" id="3.40.1010.10">
    <property type="entry name" value="Cobalt-precorrin-4 Transmethylase, Domain 1"/>
    <property type="match status" value="1"/>
</dbReference>
<dbReference type="Gene3D" id="3.30.950.10">
    <property type="entry name" value="Methyltransferase, Cobalt-precorrin-4 Transmethylase, Domain 2"/>
    <property type="match status" value="1"/>
</dbReference>
<dbReference type="CDD" id="cd00590">
    <property type="entry name" value="RRM_SF"/>
    <property type="match status" value="1"/>
</dbReference>
<evidence type="ECO:0000259" key="6">
    <source>
        <dbReference type="Pfam" id="PF00590"/>
    </source>
</evidence>
<proteinExistence type="predicted"/>
<keyword evidence="3" id="KW-0489">Methyltransferase</keyword>
<sequence>MLRTVSCIRLSRTRALLQRPCRCLSTGTLFAVATPIGNLQDASARVISTLQRVEVVAAESSEVLEALKNSNDEVMNPFQKVQSFYAHNEEERMPELLAHLREGHDVAITTRAGTVGICDVGARLIKAAHAEGISVSSIPGPCSITAALAASGFSGSQFFFDGYLPAMRKARLELLRSRLGWLKDGGLDEFILVNFCNGDMLEEVLVDFDQVLGAEAQICVAKDISMPYENVLRGAIGAVRRTWATLEAQRGAVVLLAELRSKRRGTASSASSSSASSGSKELKELAQVFQKHHVPVQKASLIAAQLTGRPVEEALEAMKAALGEGSINKADAQEGGARLTLHLVNLGRHITEEELQMALQQADVPSGQVSFARSHMGGQIAFIRYATPEVARQARTTINLAQIRLGGSRPLLAGWARRERWLS</sequence>
<dbReference type="InterPro" id="IPR012677">
    <property type="entry name" value="Nucleotide-bd_a/b_plait_sf"/>
</dbReference>
<feature type="domain" description="Tetrapyrrole methylase" evidence="6">
    <location>
        <begin position="29"/>
        <end position="237"/>
    </location>
</feature>
<reference evidence="7 8" key="1">
    <citation type="submission" date="2024-02" db="EMBL/GenBank/DDBJ databases">
        <authorList>
            <person name="Chen Y."/>
            <person name="Shah S."/>
            <person name="Dougan E. K."/>
            <person name="Thang M."/>
            <person name="Chan C."/>
        </authorList>
    </citation>
    <scope>NUCLEOTIDE SEQUENCE [LARGE SCALE GENOMIC DNA]</scope>
</reference>
<keyword evidence="5" id="KW-0949">S-adenosyl-L-methionine</keyword>
<evidence type="ECO:0000256" key="3">
    <source>
        <dbReference type="ARBA" id="ARBA00022603"/>
    </source>
</evidence>
<evidence type="ECO:0000256" key="1">
    <source>
        <dbReference type="ARBA" id="ARBA00022490"/>
    </source>
</evidence>
<dbReference type="InterPro" id="IPR035996">
    <property type="entry name" value="4pyrrol_Methylase_sf"/>
</dbReference>
<dbReference type="PANTHER" id="PTHR46111:SF1">
    <property type="entry name" value="RIBOSOMAL RNA SMALL SUBUNIT METHYLTRANSFERASE I"/>
    <property type="match status" value="1"/>
</dbReference>
<dbReference type="EMBL" id="CAXAMN010014448">
    <property type="protein sequence ID" value="CAK9043484.1"/>
    <property type="molecule type" value="Genomic_DNA"/>
</dbReference>
<dbReference type="InterPro" id="IPR008189">
    <property type="entry name" value="rRNA_ssu_MeTfrase_I"/>
</dbReference>
<dbReference type="InterPro" id="IPR035979">
    <property type="entry name" value="RBD_domain_sf"/>
</dbReference>
<dbReference type="Proteomes" id="UP001642484">
    <property type="component" value="Unassembled WGS sequence"/>
</dbReference>
<dbReference type="InterPro" id="IPR014776">
    <property type="entry name" value="4pyrrole_Mease_sub2"/>
</dbReference>
<comment type="caution">
    <text evidence="7">The sequence shown here is derived from an EMBL/GenBank/DDBJ whole genome shotgun (WGS) entry which is preliminary data.</text>
</comment>
<keyword evidence="2" id="KW-0698">rRNA processing</keyword>
<keyword evidence="4" id="KW-0808">Transferase</keyword>
<name>A0ABP0LW86_9DINO</name>
<dbReference type="InterPro" id="IPR000878">
    <property type="entry name" value="4pyrrol_Mease"/>
</dbReference>
<dbReference type="Pfam" id="PF00590">
    <property type="entry name" value="TP_methylase"/>
    <property type="match status" value="1"/>
</dbReference>
<gene>
    <name evidence="7" type="ORF">CCMP2556_LOCUS23014</name>
</gene>
<evidence type="ECO:0000313" key="7">
    <source>
        <dbReference type="EMBL" id="CAK9043484.1"/>
    </source>
</evidence>
<evidence type="ECO:0000256" key="5">
    <source>
        <dbReference type="ARBA" id="ARBA00022691"/>
    </source>
</evidence>
<dbReference type="SUPFAM" id="SSF53790">
    <property type="entry name" value="Tetrapyrrole methylase"/>
    <property type="match status" value="1"/>
</dbReference>
<dbReference type="PANTHER" id="PTHR46111">
    <property type="entry name" value="RIBOSOMAL RNA SMALL SUBUNIT METHYLTRANSFERASE I"/>
    <property type="match status" value="1"/>
</dbReference>
<keyword evidence="8" id="KW-1185">Reference proteome</keyword>
<organism evidence="7 8">
    <name type="scientific">Durusdinium trenchii</name>
    <dbReference type="NCBI Taxonomy" id="1381693"/>
    <lineage>
        <taxon>Eukaryota</taxon>
        <taxon>Sar</taxon>
        <taxon>Alveolata</taxon>
        <taxon>Dinophyceae</taxon>
        <taxon>Suessiales</taxon>
        <taxon>Symbiodiniaceae</taxon>
        <taxon>Durusdinium</taxon>
    </lineage>
</organism>
<dbReference type="SUPFAM" id="SSF54928">
    <property type="entry name" value="RNA-binding domain, RBD"/>
    <property type="match status" value="1"/>
</dbReference>
<evidence type="ECO:0000256" key="4">
    <source>
        <dbReference type="ARBA" id="ARBA00022679"/>
    </source>
</evidence>
<dbReference type="InterPro" id="IPR014777">
    <property type="entry name" value="4pyrrole_Mease_sub1"/>
</dbReference>
<keyword evidence="1" id="KW-0963">Cytoplasm</keyword>
<dbReference type="Gene3D" id="3.30.70.330">
    <property type="match status" value="1"/>
</dbReference>
<evidence type="ECO:0000313" key="8">
    <source>
        <dbReference type="Proteomes" id="UP001642484"/>
    </source>
</evidence>